<gene>
    <name evidence="4" type="ORF">A7J57_13785</name>
</gene>
<dbReference type="RefSeq" id="WP_063948891.1">
    <property type="nucleotide sequence ID" value="NZ_JBJDNA010000013.1"/>
</dbReference>
<keyword evidence="2" id="KW-0997">Cell inner membrane</keyword>
<dbReference type="InterPro" id="IPR002645">
    <property type="entry name" value="STAS_dom"/>
</dbReference>
<feature type="transmembrane region" description="Helical" evidence="2">
    <location>
        <begin position="227"/>
        <end position="247"/>
    </location>
</feature>
<comment type="caution">
    <text evidence="4">The sequence shown here is derived from an EMBL/GenBank/DDBJ whole genome shotgun (WGS) entry which is preliminary data.</text>
</comment>
<dbReference type="GO" id="GO:0005548">
    <property type="term" value="F:phospholipid transporter activity"/>
    <property type="evidence" value="ECO:0007669"/>
    <property type="project" value="TreeGrafter"/>
</dbReference>
<dbReference type="PANTHER" id="PTHR30188:SF3">
    <property type="entry name" value="ABC TRANSPORTER PERMEASE"/>
    <property type="match status" value="1"/>
</dbReference>
<feature type="transmembrane region" description="Helical" evidence="2">
    <location>
        <begin position="289"/>
        <end position="311"/>
    </location>
</feature>
<dbReference type="NCBIfam" id="TIGR00056">
    <property type="entry name" value="MlaE family lipid ABC transporter permease subunit"/>
    <property type="match status" value="1"/>
</dbReference>
<dbReference type="InterPro" id="IPR030802">
    <property type="entry name" value="Permease_MalE"/>
</dbReference>
<evidence type="ECO:0000256" key="2">
    <source>
        <dbReference type="RuleBase" id="RU362044"/>
    </source>
</evidence>
<dbReference type="Pfam" id="PF02405">
    <property type="entry name" value="MlaE"/>
    <property type="match status" value="1"/>
</dbReference>
<keyword evidence="2" id="KW-1003">Cell membrane</keyword>
<evidence type="ECO:0000313" key="4">
    <source>
        <dbReference type="EMBL" id="OAE47114.1"/>
    </source>
</evidence>
<dbReference type="EMBL" id="LXPS01000011">
    <property type="protein sequence ID" value="OAE47114.1"/>
    <property type="molecule type" value="Genomic_DNA"/>
</dbReference>
<keyword evidence="2" id="KW-0472">Membrane</keyword>
<feature type="transmembrane region" description="Helical" evidence="2">
    <location>
        <begin position="363"/>
        <end position="384"/>
    </location>
</feature>
<reference evidence="4 5" key="1">
    <citation type="submission" date="2016-05" db="EMBL/GenBank/DDBJ databases">
        <authorList>
            <person name="Lavstsen T."/>
            <person name="Jespersen J.S."/>
        </authorList>
    </citation>
    <scope>NUCLEOTIDE SEQUENCE [LARGE SCALE GENOMIC DNA]</scope>
    <source>
        <strain evidence="4 5">KCJ1736</strain>
    </source>
</reference>
<dbReference type="SUPFAM" id="SSF52091">
    <property type="entry name" value="SpoIIaa-like"/>
    <property type="match status" value="1"/>
</dbReference>
<organism evidence="4 5">
    <name type="scientific">Agrobacterium tumefaciens</name>
    <dbReference type="NCBI Taxonomy" id="358"/>
    <lineage>
        <taxon>Bacteria</taxon>
        <taxon>Pseudomonadati</taxon>
        <taxon>Pseudomonadota</taxon>
        <taxon>Alphaproteobacteria</taxon>
        <taxon>Hyphomicrobiales</taxon>
        <taxon>Rhizobiaceae</taxon>
        <taxon>Rhizobium/Agrobacterium group</taxon>
        <taxon>Agrobacterium</taxon>
        <taxon>Agrobacterium tumefaciens complex</taxon>
    </lineage>
</organism>
<dbReference type="GO" id="GO:0043190">
    <property type="term" value="C:ATP-binding cassette (ABC) transporter complex"/>
    <property type="evidence" value="ECO:0007669"/>
    <property type="project" value="InterPro"/>
</dbReference>
<dbReference type="InterPro" id="IPR003453">
    <property type="entry name" value="ABC_MlaE_roteobac"/>
</dbReference>
<dbReference type="InterPro" id="IPR036513">
    <property type="entry name" value="STAS_dom_sf"/>
</dbReference>
<dbReference type="Gene3D" id="3.30.750.24">
    <property type="entry name" value="STAS domain"/>
    <property type="match status" value="1"/>
</dbReference>
<name>A0A176XEQ7_AGRTU</name>
<comment type="function">
    <text evidence="1">Could be part of an ABC transporter complex.</text>
</comment>
<comment type="subcellular location">
    <subcellularLocation>
        <location evidence="2">Cell inner membrane</location>
        <topology evidence="2">Multi-pass membrane protein</topology>
    </subcellularLocation>
</comment>
<evidence type="ECO:0000256" key="1">
    <source>
        <dbReference type="ARBA" id="ARBA00003787"/>
    </source>
</evidence>
<evidence type="ECO:0000259" key="3">
    <source>
        <dbReference type="PROSITE" id="PS50801"/>
    </source>
</evidence>
<dbReference type="AlphaFoldDB" id="A0A176XEQ7"/>
<accession>A0A176XEQ7</accession>
<dbReference type="PROSITE" id="PS50801">
    <property type="entry name" value="STAS"/>
    <property type="match status" value="1"/>
</dbReference>
<evidence type="ECO:0000313" key="5">
    <source>
        <dbReference type="Proteomes" id="UP000077098"/>
    </source>
</evidence>
<proteinExistence type="inferred from homology"/>
<keyword evidence="2" id="KW-1133">Transmembrane helix</keyword>
<dbReference type="Proteomes" id="UP000077098">
    <property type="component" value="Unassembled WGS sequence"/>
</dbReference>
<sequence>MQEQDTRQQANPAAISADDTVSGGASRFVLSGSWRNSNLSGIFPILDKIEKDASSSAAEIDLSSVEAIDTTGAWIIQRLRRDLEAKGATVTVTGNDQIEEVISQLPEKVEMEGEAPKKVGLAERIFAPIGQAVVQNGADFLAGMYILGSAVRGAQMKLGRGRGVSPAAIVNQIDHMGVRAVPIIMLMSFLIGAIIAQQGAFQLRYFGAEVFVVDLVGILQLREIGVLLTAIMIAGRSGSAITAEIGSMKMREEIDALKVIGLNPVGVLVFPRLVALTIALPLLTILANFAALFGAAIVTLLYSGITFEVFLSRLHGAVEESTIAAGMIKAPFMALIIGIVAAVEGMKVGGSAESLGKHVTSSVVKSIFVVILVDGLFAIFYAAIDF</sequence>
<dbReference type="PANTHER" id="PTHR30188">
    <property type="entry name" value="ABC TRANSPORTER PERMEASE PROTEIN-RELATED"/>
    <property type="match status" value="1"/>
</dbReference>
<comment type="similarity">
    <text evidence="2">Belongs to the MlaE permease family.</text>
</comment>
<protein>
    <submittedName>
        <fullName evidence="4">Organic solvent ABC transporter permease</fullName>
    </submittedName>
</protein>
<keyword evidence="2" id="KW-0812">Transmembrane</keyword>
<feature type="domain" description="STAS" evidence="3">
    <location>
        <begin position="60"/>
        <end position="136"/>
    </location>
</feature>
<feature type="transmembrane region" description="Helical" evidence="2">
    <location>
        <begin position="323"/>
        <end position="343"/>
    </location>
</feature>
<feature type="transmembrane region" description="Helical" evidence="2">
    <location>
        <begin position="176"/>
        <end position="196"/>
    </location>
</feature>
<feature type="transmembrane region" description="Helical" evidence="2">
    <location>
        <begin position="259"/>
        <end position="283"/>
    </location>
</feature>